<dbReference type="EMBL" id="HBUE01067789">
    <property type="protein sequence ID" value="CAG6471533.1"/>
    <property type="molecule type" value="Transcribed_RNA"/>
</dbReference>
<dbReference type="EMBL" id="HBUE01067788">
    <property type="protein sequence ID" value="CAG6471531.1"/>
    <property type="molecule type" value="Transcribed_RNA"/>
</dbReference>
<dbReference type="InterPro" id="IPR059181">
    <property type="entry name" value="RWDD2A-B_C"/>
</dbReference>
<dbReference type="InterPro" id="IPR016135">
    <property type="entry name" value="UBQ-conjugating_enzyme/RWD"/>
</dbReference>
<dbReference type="EMBL" id="HBUE01230928">
    <property type="protein sequence ID" value="CAG6544857.1"/>
    <property type="molecule type" value="Transcribed_RNA"/>
</dbReference>
<dbReference type="InterPro" id="IPR017359">
    <property type="entry name" value="Phi-like"/>
</dbReference>
<dbReference type="Pfam" id="PF05773">
    <property type="entry name" value="RWD"/>
    <property type="match status" value="1"/>
</dbReference>
<organism evidence="2">
    <name type="scientific">Culex pipiens</name>
    <name type="common">House mosquito</name>
    <dbReference type="NCBI Taxonomy" id="7175"/>
    <lineage>
        <taxon>Eukaryota</taxon>
        <taxon>Metazoa</taxon>
        <taxon>Ecdysozoa</taxon>
        <taxon>Arthropoda</taxon>
        <taxon>Hexapoda</taxon>
        <taxon>Insecta</taxon>
        <taxon>Pterygota</taxon>
        <taxon>Neoptera</taxon>
        <taxon>Endopterygota</taxon>
        <taxon>Diptera</taxon>
        <taxon>Nematocera</taxon>
        <taxon>Culicoidea</taxon>
        <taxon>Culicidae</taxon>
        <taxon>Culicinae</taxon>
        <taxon>Culicini</taxon>
        <taxon>Culex</taxon>
        <taxon>Culex</taxon>
    </lineage>
</organism>
<accession>A0A8D8PCZ9</accession>
<dbReference type="Gene3D" id="3.10.110.10">
    <property type="entry name" value="Ubiquitin Conjugating Enzyme"/>
    <property type="match status" value="1"/>
</dbReference>
<reference evidence="2" key="1">
    <citation type="submission" date="2021-05" db="EMBL/GenBank/DDBJ databases">
        <authorList>
            <person name="Alioto T."/>
            <person name="Alioto T."/>
            <person name="Gomez Garrido J."/>
        </authorList>
    </citation>
    <scope>NUCLEOTIDE SEQUENCE</scope>
</reference>
<dbReference type="InterPro" id="IPR010541">
    <property type="entry name" value="Prp3_C"/>
</dbReference>
<dbReference type="AlphaFoldDB" id="A0A8D8PCZ9"/>
<dbReference type="CDD" id="cd24163">
    <property type="entry name" value="RWDD2_C"/>
    <property type="match status" value="1"/>
</dbReference>
<name>A0A8D8PCZ9_CULPI</name>
<dbReference type="PIRSF" id="PIRSF038021">
    <property type="entry name" value="UCP038021_RWDD2"/>
    <property type="match status" value="1"/>
</dbReference>
<evidence type="ECO:0000313" key="2">
    <source>
        <dbReference type="EMBL" id="CAG6596995.1"/>
    </source>
</evidence>
<dbReference type="CDD" id="cd23829">
    <property type="entry name" value="RWD_RWDD2"/>
    <property type="match status" value="1"/>
</dbReference>
<dbReference type="SUPFAM" id="SSF54495">
    <property type="entry name" value="UBC-like"/>
    <property type="match status" value="1"/>
</dbReference>
<proteinExistence type="predicted"/>
<protein>
    <submittedName>
        <fullName evidence="2">RWD domain-containing protein 2A</fullName>
    </submittedName>
</protein>
<dbReference type="PANTHER" id="PTHR15955">
    <property type="entry name" value="RWD DOMAIN CONTAINING PROTEIN 2"/>
    <property type="match status" value="1"/>
</dbReference>
<feature type="domain" description="RWD" evidence="1">
    <location>
        <begin position="23"/>
        <end position="145"/>
    </location>
</feature>
<dbReference type="PANTHER" id="PTHR15955:SF8">
    <property type="entry name" value="RWD DOMAIN-CONTAINING PROTEIN 2B-RELATED"/>
    <property type="match status" value="1"/>
</dbReference>
<sequence length="307" mass="35719">MDAAAAEQLQEQLLRDCLRKQLDEFHMLASIFCSPGELHVDDYSFVDNIGAYINGETGRLSAKLDYQLNLPLLEEQRVQIRVELPHLYPGLEIPCFVVRSACFPRDQERMITQRIEEYIEREVLDSSEPYVFQVVSWIQDNFVELTKFHEPLKVSEERSSAKSASVTFERLWIYSHHLKSKTKRQTILKTAKDLDLSGFSRPGKPAIICVEGRQQDSQEFWRTIRPMKWQKIQIKLAETEPVEGGLEAIAGKRKFSGFREELLTEVDDENDEEVPMSMSLFMKFLDRHDCGYIRKEIFGFEQADNDL</sequence>
<dbReference type="InterPro" id="IPR006575">
    <property type="entry name" value="RWD_dom"/>
</dbReference>
<dbReference type="PROSITE" id="PS50908">
    <property type="entry name" value="RWD"/>
    <property type="match status" value="1"/>
</dbReference>
<dbReference type="EMBL" id="HBUE01337729">
    <property type="protein sequence ID" value="CAG6596995.1"/>
    <property type="molecule type" value="Transcribed_RNA"/>
</dbReference>
<dbReference type="Pfam" id="PF06544">
    <property type="entry name" value="Prp3_C"/>
    <property type="match status" value="1"/>
</dbReference>
<evidence type="ECO:0000259" key="1">
    <source>
        <dbReference type="PROSITE" id="PS50908"/>
    </source>
</evidence>